<name>A0A849JSB4_9MICO</name>
<organism evidence="2 3">
    <name type="scientific">Isoptericola sediminis</name>
    <dbReference type="NCBI Taxonomy" id="2733572"/>
    <lineage>
        <taxon>Bacteria</taxon>
        <taxon>Bacillati</taxon>
        <taxon>Actinomycetota</taxon>
        <taxon>Actinomycetes</taxon>
        <taxon>Micrococcales</taxon>
        <taxon>Promicromonosporaceae</taxon>
        <taxon>Isoptericola</taxon>
    </lineage>
</organism>
<gene>
    <name evidence="2" type="ORF">HLI28_01990</name>
</gene>
<dbReference type="RefSeq" id="WP_171245811.1">
    <property type="nucleotide sequence ID" value="NZ_JABFAJ010000003.1"/>
</dbReference>
<dbReference type="EMBL" id="JABFAJ010000003">
    <property type="protein sequence ID" value="NNU26316.1"/>
    <property type="molecule type" value="Genomic_DNA"/>
</dbReference>
<protein>
    <submittedName>
        <fullName evidence="2">Uncharacterized protein</fullName>
    </submittedName>
</protein>
<feature type="region of interest" description="Disordered" evidence="1">
    <location>
        <begin position="145"/>
        <end position="166"/>
    </location>
</feature>
<proteinExistence type="predicted"/>
<sequence>MAVVALAVTLSPSGHPGPVPYAEGLVDRVDVGDVQPWPDSVRGAMPGVGYRDPYGGPTPVDVADAVVVGRFTAQVLLVGFFDQRELADVADELVAVDRVALFLNRPVFTERSGWAVSLDWSLLGEVSADGAVTWPVLDAARAAEEERRDGQALPPQRRGRTPGSLPVDVFTLEDLRSGAG</sequence>
<reference evidence="2 3" key="1">
    <citation type="submission" date="2020-05" db="EMBL/GenBank/DDBJ databases">
        <title>Genome sequence of Isoptericola sp. JC619 isolated from Chilika lagoon, India.</title>
        <authorList>
            <person name="Kumar D."/>
            <person name="Appam K."/>
            <person name="Gandham S."/>
            <person name="Uppada J."/>
            <person name="Sasikala C."/>
            <person name="Venkata Ramana C."/>
        </authorList>
    </citation>
    <scope>NUCLEOTIDE SEQUENCE [LARGE SCALE GENOMIC DNA]</scope>
    <source>
        <strain evidence="2 3">JC619</strain>
    </source>
</reference>
<keyword evidence="3" id="KW-1185">Reference proteome</keyword>
<evidence type="ECO:0000313" key="3">
    <source>
        <dbReference type="Proteomes" id="UP000557204"/>
    </source>
</evidence>
<dbReference type="AlphaFoldDB" id="A0A849JSB4"/>
<dbReference type="Proteomes" id="UP000557204">
    <property type="component" value="Unassembled WGS sequence"/>
</dbReference>
<evidence type="ECO:0000313" key="2">
    <source>
        <dbReference type="EMBL" id="NNU26316.1"/>
    </source>
</evidence>
<comment type="caution">
    <text evidence="2">The sequence shown here is derived from an EMBL/GenBank/DDBJ whole genome shotgun (WGS) entry which is preliminary data.</text>
</comment>
<evidence type="ECO:0000256" key="1">
    <source>
        <dbReference type="SAM" id="MobiDB-lite"/>
    </source>
</evidence>
<accession>A0A849JSB4</accession>